<dbReference type="Pfam" id="PF22938">
    <property type="entry name" value="Integrase_p58_C"/>
    <property type="match status" value="1"/>
</dbReference>
<organism evidence="3 4">
    <name type="scientific">Brachionus calyciflorus</name>
    <dbReference type="NCBI Taxonomy" id="104777"/>
    <lineage>
        <taxon>Eukaryota</taxon>
        <taxon>Metazoa</taxon>
        <taxon>Spiralia</taxon>
        <taxon>Gnathifera</taxon>
        <taxon>Rotifera</taxon>
        <taxon>Eurotatoria</taxon>
        <taxon>Monogononta</taxon>
        <taxon>Pseudotrocha</taxon>
        <taxon>Ploima</taxon>
        <taxon>Brachionidae</taxon>
        <taxon>Brachionus</taxon>
    </lineage>
</organism>
<comment type="caution">
    <text evidence="3">The sequence shown here is derived from an EMBL/GenBank/DDBJ whole genome shotgun (WGS) entry which is preliminary data.</text>
</comment>
<evidence type="ECO:0000313" key="4">
    <source>
        <dbReference type="Proteomes" id="UP000663879"/>
    </source>
</evidence>
<accession>A0A813YA24</accession>
<evidence type="ECO:0000256" key="1">
    <source>
        <dbReference type="SAM" id="MobiDB-lite"/>
    </source>
</evidence>
<dbReference type="Gene3D" id="3.30.420.10">
    <property type="entry name" value="Ribonuclease H-like superfamily/Ribonuclease H"/>
    <property type="match status" value="1"/>
</dbReference>
<dbReference type="GO" id="GO:0015074">
    <property type="term" value="P:DNA integration"/>
    <property type="evidence" value="ECO:0007669"/>
    <property type="project" value="InterPro"/>
</dbReference>
<evidence type="ECO:0000313" key="3">
    <source>
        <dbReference type="EMBL" id="CAF0881273.1"/>
    </source>
</evidence>
<dbReference type="SUPFAM" id="SSF53098">
    <property type="entry name" value="Ribonuclease H-like"/>
    <property type="match status" value="1"/>
</dbReference>
<dbReference type="PANTHER" id="PTHR37984:SF15">
    <property type="entry name" value="INTEGRASE CATALYTIC DOMAIN-CONTAINING PROTEIN"/>
    <property type="match status" value="1"/>
</dbReference>
<feature type="compositionally biased region" description="Basic and acidic residues" evidence="1">
    <location>
        <begin position="461"/>
        <end position="475"/>
    </location>
</feature>
<dbReference type="InterPro" id="IPR012337">
    <property type="entry name" value="RNaseH-like_sf"/>
</dbReference>
<dbReference type="EMBL" id="CAJNOC010001650">
    <property type="protein sequence ID" value="CAF0881273.1"/>
    <property type="molecule type" value="Genomic_DNA"/>
</dbReference>
<proteinExistence type="predicted"/>
<evidence type="ECO:0000259" key="2">
    <source>
        <dbReference type="PROSITE" id="PS50994"/>
    </source>
</evidence>
<dbReference type="AlphaFoldDB" id="A0A813YA24"/>
<feature type="compositionally biased region" description="Polar residues" evidence="1">
    <location>
        <begin position="476"/>
        <end position="486"/>
    </location>
</feature>
<dbReference type="GO" id="GO:0003676">
    <property type="term" value="F:nucleic acid binding"/>
    <property type="evidence" value="ECO:0007669"/>
    <property type="project" value="InterPro"/>
</dbReference>
<dbReference type="Proteomes" id="UP000663879">
    <property type="component" value="Unassembled WGS sequence"/>
</dbReference>
<gene>
    <name evidence="3" type="ORF">OXX778_LOCUS10426</name>
</gene>
<dbReference type="InterPro" id="IPR036397">
    <property type="entry name" value="RNaseH_sf"/>
</dbReference>
<keyword evidence="4" id="KW-1185">Reference proteome</keyword>
<reference evidence="3" key="1">
    <citation type="submission" date="2021-02" db="EMBL/GenBank/DDBJ databases">
        <authorList>
            <person name="Nowell W R."/>
        </authorList>
    </citation>
    <scope>NUCLEOTIDE SEQUENCE</scope>
    <source>
        <strain evidence="3">Ploen Becks lab</strain>
    </source>
</reference>
<dbReference type="InterPro" id="IPR054465">
    <property type="entry name" value="Integrase_p58-like_C"/>
</dbReference>
<dbReference type="InterPro" id="IPR001584">
    <property type="entry name" value="Integrase_cat-core"/>
</dbReference>
<name>A0A813YA24_9BILA</name>
<protein>
    <recommendedName>
        <fullName evidence="2">Integrase catalytic domain-containing protein</fullName>
    </recommendedName>
</protein>
<dbReference type="PROSITE" id="PS50994">
    <property type="entry name" value="INTEGRASE"/>
    <property type="match status" value="1"/>
</dbReference>
<feature type="domain" description="Integrase catalytic" evidence="2">
    <location>
        <begin position="1"/>
        <end position="101"/>
    </location>
</feature>
<sequence>MLYLCRHDVPEAALSDRGTNFQVELMDQILNIKRLRTSAYHPQCDGETERFNRTLEQMLACYVADNQKEWDKYLPKLAFAYNTAVHATMGIRPFEIVYGRQPKLPIDLLFPTTNLDFNLTADAYASKVQTHLLKCYDLVEKHSQSKVNKFKFYADRHVRPASYVTGERVSLLNESKKKGISKKLSRKWSGPYTIIEKLNENNYKLRPEKPGKKKLVHVNRLKKCNSPPPNVSYDSMLEITKNSLEDQLSKEGTPKGINQPRETMGSQTTTPIVSTAYQPETDKGNNDGTFWIDTDHLTLQSQEVFSSPLQNTQNQSEYIPNHYLKQIINQEQPFTLRQRPTRTRKPPDRLVLPPLLKPLNYQPENPVQAQPPVIQAPVIPPVLAQQFNQPVNPAQATPPVNPAPVIPSVLPQQNNPAQLPQPIPVINVYPRVVLNIDPNALINRLGIGRGRMYRSTIELNPRERQQEPLENHGEEGTTSQTPMFKI</sequence>
<dbReference type="InterPro" id="IPR050951">
    <property type="entry name" value="Retrovirus_Pol_polyprotein"/>
</dbReference>
<feature type="region of interest" description="Disordered" evidence="1">
    <location>
        <begin position="248"/>
        <end position="268"/>
    </location>
</feature>
<dbReference type="OrthoDB" id="425619at2759"/>
<dbReference type="PANTHER" id="PTHR37984">
    <property type="entry name" value="PROTEIN CBG26694"/>
    <property type="match status" value="1"/>
</dbReference>
<feature type="region of interest" description="Disordered" evidence="1">
    <location>
        <begin position="461"/>
        <end position="486"/>
    </location>
</feature>